<organism evidence="1 2">
    <name type="scientific">Trifolium medium</name>
    <dbReference type="NCBI Taxonomy" id="97028"/>
    <lineage>
        <taxon>Eukaryota</taxon>
        <taxon>Viridiplantae</taxon>
        <taxon>Streptophyta</taxon>
        <taxon>Embryophyta</taxon>
        <taxon>Tracheophyta</taxon>
        <taxon>Spermatophyta</taxon>
        <taxon>Magnoliopsida</taxon>
        <taxon>eudicotyledons</taxon>
        <taxon>Gunneridae</taxon>
        <taxon>Pentapetalae</taxon>
        <taxon>rosids</taxon>
        <taxon>fabids</taxon>
        <taxon>Fabales</taxon>
        <taxon>Fabaceae</taxon>
        <taxon>Papilionoideae</taxon>
        <taxon>50 kb inversion clade</taxon>
        <taxon>NPAAA clade</taxon>
        <taxon>Hologalegina</taxon>
        <taxon>IRL clade</taxon>
        <taxon>Trifolieae</taxon>
        <taxon>Trifolium</taxon>
    </lineage>
</organism>
<reference evidence="1 2" key="1">
    <citation type="journal article" date="2018" name="Front. Plant Sci.">
        <title>Red Clover (Trifolium pratense) and Zigzag Clover (T. medium) - A Picture of Genomic Similarities and Differences.</title>
        <authorList>
            <person name="Dluhosova J."/>
            <person name="Istvanek J."/>
            <person name="Nedelnik J."/>
            <person name="Repkova J."/>
        </authorList>
    </citation>
    <scope>NUCLEOTIDE SEQUENCE [LARGE SCALE GENOMIC DNA]</scope>
    <source>
        <strain evidence="2">cv. 10/8</strain>
        <tissue evidence="1">Leaf</tissue>
    </source>
</reference>
<sequence length="52" mass="5572">MGFAGLGLNLAGFPRKAVAVKGGGCYCSFDGCSSFTHGCCFWFQFRFQCSGF</sequence>
<dbReference type="Proteomes" id="UP000265520">
    <property type="component" value="Unassembled WGS sequence"/>
</dbReference>
<protein>
    <submittedName>
        <fullName evidence="1">Uncharacterized protein</fullName>
    </submittedName>
</protein>
<evidence type="ECO:0000313" key="2">
    <source>
        <dbReference type="Proteomes" id="UP000265520"/>
    </source>
</evidence>
<name>A0A392NKG4_9FABA</name>
<keyword evidence="2" id="KW-1185">Reference proteome</keyword>
<comment type="caution">
    <text evidence="1">The sequence shown here is derived from an EMBL/GenBank/DDBJ whole genome shotgun (WGS) entry which is preliminary data.</text>
</comment>
<dbReference type="AlphaFoldDB" id="A0A392NKG4"/>
<evidence type="ECO:0000313" key="1">
    <source>
        <dbReference type="EMBL" id="MCH99588.1"/>
    </source>
</evidence>
<dbReference type="EMBL" id="LXQA010040715">
    <property type="protein sequence ID" value="MCH99588.1"/>
    <property type="molecule type" value="Genomic_DNA"/>
</dbReference>
<accession>A0A392NKG4</accession>
<proteinExistence type="predicted"/>